<reference evidence="1 2" key="1">
    <citation type="submission" date="2018-11" db="EMBL/GenBank/DDBJ databases">
        <authorList>
            <consortium name="Pathogen Informatics"/>
        </authorList>
    </citation>
    <scope>NUCLEOTIDE SEQUENCE [LARGE SCALE GENOMIC DNA]</scope>
</reference>
<dbReference type="EMBL" id="UYYB01139795">
    <property type="protein sequence ID" value="VDM85385.1"/>
    <property type="molecule type" value="Genomic_DNA"/>
</dbReference>
<dbReference type="AlphaFoldDB" id="A0A3P7LSM2"/>
<accession>A0A3P7LSM2</accession>
<evidence type="ECO:0000313" key="1">
    <source>
        <dbReference type="EMBL" id="VDM85385.1"/>
    </source>
</evidence>
<evidence type="ECO:0000313" key="2">
    <source>
        <dbReference type="Proteomes" id="UP000270094"/>
    </source>
</evidence>
<dbReference type="Proteomes" id="UP000270094">
    <property type="component" value="Unassembled WGS sequence"/>
</dbReference>
<organism evidence="1 2">
    <name type="scientific">Strongylus vulgaris</name>
    <name type="common">Blood worm</name>
    <dbReference type="NCBI Taxonomy" id="40348"/>
    <lineage>
        <taxon>Eukaryota</taxon>
        <taxon>Metazoa</taxon>
        <taxon>Ecdysozoa</taxon>
        <taxon>Nematoda</taxon>
        <taxon>Chromadorea</taxon>
        <taxon>Rhabditida</taxon>
        <taxon>Rhabditina</taxon>
        <taxon>Rhabditomorpha</taxon>
        <taxon>Strongyloidea</taxon>
        <taxon>Strongylidae</taxon>
        <taxon>Strongylus</taxon>
    </lineage>
</organism>
<keyword evidence="2" id="KW-1185">Reference proteome</keyword>
<gene>
    <name evidence="1" type="ORF">SVUK_LOCUS20383</name>
</gene>
<proteinExistence type="predicted"/>
<protein>
    <submittedName>
        <fullName evidence="1">Uncharacterized protein</fullName>
    </submittedName>
</protein>
<sequence length="86" mass="9341">MLPFGVVVGSEEGVVLVTVDGVDVTAEVEEVEVAISEVHVLDASRINRFLTQILQQSNLRVQFSMPFPSKPGLHLHLPSAIHLALL</sequence>
<name>A0A3P7LSM2_STRVU</name>